<organism evidence="2 3">
    <name type="scientific">Austropuccinia psidii MF-1</name>
    <dbReference type="NCBI Taxonomy" id="1389203"/>
    <lineage>
        <taxon>Eukaryota</taxon>
        <taxon>Fungi</taxon>
        <taxon>Dikarya</taxon>
        <taxon>Basidiomycota</taxon>
        <taxon>Pucciniomycotina</taxon>
        <taxon>Pucciniomycetes</taxon>
        <taxon>Pucciniales</taxon>
        <taxon>Sphaerophragmiaceae</taxon>
        <taxon>Austropuccinia</taxon>
    </lineage>
</organism>
<comment type="caution">
    <text evidence="2">The sequence shown here is derived from an EMBL/GenBank/DDBJ whole genome shotgun (WGS) entry which is preliminary data.</text>
</comment>
<dbReference type="InterPro" id="IPR043502">
    <property type="entry name" value="DNA/RNA_pol_sf"/>
</dbReference>
<dbReference type="PANTHER" id="PTHR24559:SF444">
    <property type="entry name" value="REVERSE TRANSCRIPTASE DOMAIN-CONTAINING PROTEIN"/>
    <property type="match status" value="1"/>
</dbReference>
<accession>A0A9Q3CYK1</accession>
<dbReference type="Gene3D" id="3.30.70.270">
    <property type="match status" value="1"/>
</dbReference>
<reference evidence="2" key="1">
    <citation type="submission" date="2021-03" db="EMBL/GenBank/DDBJ databases">
        <title>Draft genome sequence of rust myrtle Austropuccinia psidii MF-1, a brazilian biotype.</title>
        <authorList>
            <person name="Quecine M.C."/>
            <person name="Pachon D.M.R."/>
            <person name="Bonatelli M.L."/>
            <person name="Correr F.H."/>
            <person name="Franceschini L.M."/>
            <person name="Leite T.F."/>
            <person name="Margarido G.R.A."/>
            <person name="Almeida C.A."/>
            <person name="Ferrarezi J.A."/>
            <person name="Labate C.A."/>
        </authorList>
    </citation>
    <scope>NUCLEOTIDE SEQUENCE</scope>
    <source>
        <strain evidence="2">MF-1</strain>
    </source>
</reference>
<evidence type="ECO:0000313" key="3">
    <source>
        <dbReference type="Proteomes" id="UP000765509"/>
    </source>
</evidence>
<gene>
    <name evidence="2" type="ORF">O181_030903</name>
</gene>
<dbReference type="InterPro" id="IPR053134">
    <property type="entry name" value="RNA-dir_DNA_polymerase"/>
</dbReference>
<proteinExistence type="predicted"/>
<name>A0A9Q3CYK1_9BASI</name>
<protein>
    <recommendedName>
        <fullName evidence="1">Reverse transcriptase domain-containing protein</fullName>
    </recommendedName>
</protein>
<dbReference type="Gene3D" id="3.10.10.10">
    <property type="entry name" value="HIV Type 1 Reverse Transcriptase, subunit A, domain 1"/>
    <property type="match status" value="1"/>
</dbReference>
<dbReference type="CDD" id="cd01647">
    <property type="entry name" value="RT_LTR"/>
    <property type="match status" value="1"/>
</dbReference>
<dbReference type="AlphaFoldDB" id="A0A9Q3CYK1"/>
<dbReference type="EMBL" id="AVOT02010952">
    <property type="protein sequence ID" value="MBW0491188.1"/>
    <property type="molecule type" value="Genomic_DNA"/>
</dbReference>
<dbReference type="Pfam" id="PF00078">
    <property type="entry name" value="RVT_1"/>
    <property type="match status" value="1"/>
</dbReference>
<dbReference type="InterPro" id="IPR000477">
    <property type="entry name" value="RT_dom"/>
</dbReference>
<dbReference type="OrthoDB" id="2193995at2759"/>
<evidence type="ECO:0000259" key="1">
    <source>
        <dbReference type="Pfam" id="PF00078"/>
    </source>
</evidence>
<dbReference type="InterPro" id="IPR043128">
    <property type="entry name" value="Rev_trsase/Diguanyl_cyclase"/>
</dbReference>
<dbReference type="Proteomes" id="UP000765509">
    <property type="component" value="Unassembled WGS sequence"/>
</dbReference>
<dbReference type="SUPFAM" id="SSF56672">
    <property type="entry name" value="DNA/RNA polymerases"/>
    <property type="match status" value="1"/>
</dbReference>
<feature type="domain" description="Reverse transcriptase" evidence="1">
    <location>
        <begin position="91"/>
        <end position="177"/>
    </location>
</feature>
<keyword evidence="3" id="KW-1185">Reference proteome</keyword>
<evidence type="ECO:0000313" key="2">
    <source>
        <dbReference type="EMBL" id="MBW0491188.1"/>
    </source>
</evidence>
<dbReference type="PANTHER" id="PTHR24559">
    <property type="entry name" value="TRANSPOSON TY3-I GAG-POL POLYPROTEIN"/>
    <property type="match status" value="1"/>
</dbReference>
<sequence>MKVFPSYYHQYLDILSKVKAEKLPPHRACDHHIDLEGSLPPVGVIYSLSNQELGTLRASISENIDKAFLQSSSSSRGAPVLFVEKKDCGLCFCVDYRNLNAVPRKNKYPVPPMKQLLNVFDSSSILPKIELHGAYNLLRIKEGEKHLTAFRAKYGSYEYLVMPFGLTNAPDSFQWYLPRSS</sequence>